<dbReference type="InterPro" id="IPR000462">
    <property type="entry name" value="CDP-OH_P_trans"/>
</dbReference>
<gene>
    <name evidence="14" type="primary">pgsA</name>
    <name evidence="14" type="ORF">IAD17_04775</name>
</gene>
<accession>A0A9D1HXA3</accession>
<dbReference type="PANTHER" id="PTHR14269:SF62">
    <property type="entry name" value="CDP-DIACYLGLYCEROL--GLYCEROL-3-PHOSPHATE 3-PHOSPHATIDYLTRANSFERASE 1, CHLOROPLASTIC"/>
    <property type="match status" value="1"/>
</dbReference>
<evidence type="ECO:0000256" key="13">
    <source>
        <dbReference type="SAM" id="Phobius"/>
    </source>
</evidence>
<evidence type="ECO:0000256" key="3">
    <source>
        <dbReference type="ARBA" id="ARBA00022516"/>
    </source>
</evidence>
<keyword evidence="7" id="KW-0443">Lipid metabolism</keyword>
<keyword evidence="3" id="KW-0444">Lipid biosynthesis</keyword>
<dbReference type="Gene3D" id="1.20.120.1760">
    <property type="match status" value="1"/>
</dbReference>
<evidence type="ECO:0000256" key="1">
    <source>
        <dbReference type="ARBA" id="ARBA00004141"/>
    </source>
</evidence>
<evidence type="ECO:0000256" key="5">
    <source>
        <dbReference type="ARBA" id="ARBA00022692"/>
    </source>
</evidence>
<feature type="transmembrane region" description="Helical" evidence="13">
    <location>
        <begin position="98"/>
        <end position="123"/>
    </location>
</feature>
<evidence type="ECO:0000256" key="9">
    <source>
        <dbReference type="ARBA" id="ARBA00023209"/>
    </source>
</evidence>
<evidence type="ECO:0000256" key="12">
    <source>
        <dbReference type="RuleBase" id="RU003750"/>
    </source>
</evidence>
<feature type="transmembrane region" description="Helical" evidence="13">
    <location>
        <begin position="183"/>
        <end position="201"/>
    </location>
</feature>
<keyword evidence="6 13" id="KW-1133">Transmembrane helix</keyword>
<dbReference type="EC" id="2.7.8.5" evidence="11"/>
<dbReference type="Proteomes" id="UP000824078">
    <property type="component" value="Unassembled WGS sequence"/>
</dbReference>
<dbReference type="PANTHER" id="PTHR14269">
    <property type="entry name" value="CDP-DIACYLGLYCEROL--GLYCEROL-3-PHOSPHATE 3-PHOSPHATIDYLTRANSFERASE-RELATED"/>
    <property type="match status" value="1"/>
</dbReference>
<dbReference type="InterPro" id="IPR043130">
    <property type="entry name" value="CDP-OH_PTrfase_TM_dom"/>
</dbReference>
<dbReference type="Pfam" id="PF01066">
    <property type="entry name" value="CDP-OH_P_transf"/>
    <property type="match status" value="1"/>
</dbReference>
<protein>
    <recommendedName>
        <fullName evidence="11">CDP-diacylglycerol--glycerol-3-phosphate 3-phosphatidyltransferase</fullName>
        <ecNumber evidence="11">2.7.8.5</ecNumber>
    </recommendedName>
</protein>
<feature type="transmembrane region" description="Helical" evidence="13">
    <location>
        <begin position="21"/>
        <end position="41"/>
    </location>
</feature>
<dbReference type="InterPro" id="IPR050324">
    <property type="entry name" value="CDP-alcohol_PTase-I"/>
</dbReference>
<dbReference type="NCBIfam" id="TIGR00560">
    <property type="entry name" value="pgsA"/>
    <property type="match status" value="1"/>
</dbReference>
<comment type="subcellular location">
    <subcellularLocation>
        <location evidence="1">Membrane</location>
        <topology evidence="1">Multi-pass membrane protein</topology>
    </subcellularLocation>
</comment>
<dbReference type="EMBL" id="DVMQ01000015">
    <property type="protein sequence ID" value="HIU24214.1"/>
    <property type="molecule type" value="Genomic_DNA"/>
</dbReference>
<comment type="caution">
    <text evidence="14">The sequence shown here is derived from an EMBL/GenBank/DDBJ whole genome shotgun (WGS) entry which is preliminary data.</text>
</comment>
<evidence type="ECO:0000256" key="10">
    <source>
        <dbReference type="ARBA" id="ARBA00023264"/>
    </source>
</evidence>
<dbReference type="PIRSF" id="PIRSF000847">
    <property type="entry name" value="Phos_ph_gly_syn"/>
    <property type="match status" value="1"/>
</dbReference>
<feature type="transmembrane region" description="Helical" evidence="13">
    <location>
        <begin position="53"/>
        <end position="70"/>
    </location>
</feature>
<proteinExistence type="inferred from homology"/>
<dbReference type="AlphaFoldDB" id="A0A9D1HXA3"/>
<dbReference type="GO" id="GO:0016020">
    <property type="term" value="C:membrane"/>
    <property type="evidence" value="ECO:0007669"/>
    <property type="project" value="UniProtKB-SubCell"/>
</dbReference>
<reference evidence="14" key="1">
    <citation type="submission" date="2020-10" db="EMBL/GenBank/DDBJ databases">
        <authorList>
            <person name="Gilroy R."/>
        </authorList>
    </citation>
    <scope>NUCLEOTIDE SEQUENCE</scope>
    <source>
        <strain evidence="14">ChiHjej12B11-29160</strain>
    </source>
</reference>
<keyword evidence="9" id="KW-0594">Phospholipid biosynthesis</keyword>
<organism evidence="14 15">
    <name type="scientific">Candidatus Coprovicinus avistercoris</name>
    <dbReference type="NCBI Taxonomy" id="2840754"/>
    <lineage>
        <taxon>Bacteria</taxon>
        <taxon>Bacillati</taxon>
        <taxon>Actinomycetota</taxon>
        <taxon>Coriobacteriia</taxon>
        <taxon>Coriobacteriales</taxon>
        <taxon>Coriobacteriaceae</taxon>
        <taxon>Coriobacteriaceae incertae sedis</taxon>
        <taxon>Candidatus Coprovicinus</taxon>
    </lineage>
</organism>
<dbReference type="InterPro" id="IPR004570">
    <property type="entry name" value="Phosphatidylglycerol_P_synth"/>
</dbReference>
<keyword evidence="8 13" id="KW-0472">Membrane</keyword>
<comment type="similarity">
    <text evidence="2 12">Belongs to the CDP-alcohol phosphatidyltransferase class-I family.</text>
</comment>
<evidence type="ECO:0000256" key="8">
    <source>
        <dbReference type="ARBA" id="ARBA00023136"/>
    </source>
</evidence>
<evidence type="ECO:0000256" key="6">
    <source>
        <dbReference type="ARBA" id="ARBA00022989"/>
    </source>
</evidence>
<evidence type="ECO:0000313" key="15">
    <source>
        <dbReference type="Proteomes" id="UP000824078"/>
    </source>
</evidence>
<evidence type="ECO:0000256" key="2">
    <source>
        <dbReference type="ARBA" id="ARBA00010441"/>
    </source>
</evidence>
<dbReference type="PROSITE" id="PS00379">
    <property type="entry name" value="CDP_ALCOHOL_P_TRANSF"/>
    <property type="match status" value="1"/>
</dbReference>
<keyword evidence="10" id="KW-1208">Phospholipid metabolism</keyword>
<dbReference type="InterPro" id="IPR048254">
    <property type="entry name" value="CDP_ALCOHOL_P_TRANSF_CS"/>
</dbReference>
<keyword evidence="4 12" id="KW-0808">Transferase</keyword>
<feature type="transmembrane region" description="Helical" evidence="13">
    <location>
        <begin position="159"/>
        <end position="177"/>
    </location>
</feature>
<evidence type="ECO:0000313" key="14">
    <source>
        <dbReference type="EMBL" id="HIU24214.1"/>
    </source>
</evidence>
<dbReference type="GO" id="GO:0008444">
    <property type="term" value="F:CDP-diacylglycerol-glycerol-3-phosphate 3-phosphatidyltransferase activity"/>
    <property type="evidence" value="ECO:0007669"/>
    <property type="project" value="UniProtKB-UniRule"/>
</dbReference>
<reference evidence="14" key="2">
    <citation type="journal article" date="2021" name="PeerJ">
        <title>Extensive microbial diversity within the chicken gut microbiome revealed by metagenomics and culture.</title>
        <authorList>
            <person name="Gilroy R."/>
            <person name="Ravi A."/>
            <person name="Getino M."/>
            <person name="Pursley I."/>
            <person name="Horton D.L."/>
            <person name="Alikhan N.F."/>
            <person name="Baker D."/>
            <person name="Gharbi K."/>
            <person name="Hall N."/>
            <person name="Watson M."/>
            <person name="Adriaenssens E.M."/>
            <person name="Foster-Nyarko E."/>
            <person name="Jarju S."/>
            <person name="Secka A."/>
            <person name="Antonio M."/>
            <person name="Oren A."/>
            <person name="Chaudhuri R.R."/>
            <person name="La Ragione R."/>
            <person name="Hildebrand F."/>
            <person name="Pallen M.J."/>
        </authorList>
    </citation>
    <scope>NUCLEOTIDE SEQUENCE</scope>
    <source>
        <strain evidence="14">ChiHjej12B11-29160</strain>
    </source>
</reference>
<evidence type="ECO:0000256" key="4">
    <source>
        <dbReference type="ARBA" id="ARBA00022679"/>
    </source>
</evidence>
<dbReference type="GO" id="GO:0046474">
    <property type="term" value="P:glycerophospholipid biosynthetic process"/>
    <property type="evidence" value="ECO:0007669"/>
    <property type="project" value="TreeGrafter"/>
</dbReference>
<name>A0A9D1HXA3_9ACTN</name>
<evidence type="ECO:0000256" key="7">
    <source>
        <dbReference type="ARBA" id="ARBA00023098"/>
    </source>
</evidence>
<keyword evidence="5 13" id="KW-0812">Transmembrane</keyword>
<sequence length="210" mass="22646">MTKGGIALTSSATAPKRGIKWTPANIVTTIRIVFIPLWLLVAELVTVQGTSEVSIGGIVVFAFYALLSLTDKVDGYLARSRGEVTVFGKFIDPIADKLLVVTGMVWLLTYDVVPVWAIVLVVAREFLVSGLRMIVASSGTVIAAGTLGKWKTATTMLSLCGYMLVLALPVSSVVATIKFGLDLVFYLAMILTAWSGIDYFIKSKDYLAEE</sequence>
<evidence type="ECO:0000256" key="11">
    <source>
        <dbReference type="NCBIfam" id="TIGR00560"/>
    </source>
</evidence>